<dbReference type="InterPro" id="IPR000210">
    <property type="entry name" value="BTB/POZ_dom"/>
</dbReference>
<dbReference type="PROSITE" id="PS50097">
    <property type="entry name" value="BTB"/>
    <property type="match status" value="2"/>
</dbReference>
<comment type="caution">
    <text evidence="4">The sequence shown here is derived from an EMBL/GenBank/DDBJ whole genome shotgun (WGS) entry which is preliminary data.</text>
</comment>
<dbReference type="CDD" id="cd18315">
    <property type="entry name" value="BTB_POZ_BAB-like"/>
    <property type="match status" value="2"/>
</dbReference>
<evidence type="ECO:0000256" key="1">
    <source>
        <dbReference type="ARBA" id="ARBA00023242"/>
    </source>
</evidence>
<dbReference type="PANTHER" id="PTHR23110">
    <property type="entry name" value="BTB DOMAIN TRANSCRIPTION FACTOR"/>
    <property type="match status" value="1"/>
</dbReference>
<accession>A0AAW0SQQ0</accession>
<feature type="compositionally biased region" description="Basic and acidic residues" evidence="2">
    <location>
        <begin position="133"/>
        <end position="158"/>
    </location>
</feature>
<keyword evidence="1" id="KW-0539">Nucleus</keyword>
<evidence type="ECO:0000259" key="3">
    <source>
        <dbReference type="PROSITE" id="PS50097"/>
    </source>
</evidence>
<dbReference type="SMART" id="SM00225">
    <property type="entry name" value="BTB"/>
    <property type="match status" value="2"/>
</dbReference>
<dbReference type="Proteomes" id="UP001487740">
    <property type="component" value="Unassembled WGS sequence"/>
</dbReference>
<evidence type="ECO:0000313" key="5">
    <source>
        <dbReference type="Proteomes" id="UP001487740"/>
    </source>
</evidence>
<feature type="domain" description="BTB" evidence="3">
    <location>
        <begin position="398"/>
        <end position="475"/>
    </location>
</feature>
<gene>
    <name evidence="4" type="ORF">O3P69_013681</name>
</gene>
<feature type="region of interest" description="Disordered" evidence="2">
    <location>
        <begin position="491"/>
        <end position="545"/>
    </location>
</feature>
<feature type="domain" description="BTB" evidence="3">
    <location>
        <begin position="38"/>
        <end position="104"/>
    </location>
</feature>
<evidence type="ECO:0000313" key="4">
    <source>
        <dbReference type="EMBL" id="KAK8377199.1"/>
    </source>
</evidence>
<feature type="compositionally biased region" description="Basic and acidic residues" evidence="2">
    <location>
        <begin position="505"/>
        <end position="514"/>
    </location>
</feature>
<organism evidence="4 5">
    <name type="scientific">Scylla paramamosain</name>
    <name type="common">Mud crab</name>
    <dbReference type="NCBI Taxonomy" id="85552"/>
    <lineage>
        <taxon>Eukaryota</taxon>
        <taxon>Metazoa</taxon>
        <taxon>Ecdysozoa</taxon>
        <taxon>Arthropoda</taxon>
        <taxon>Crustacea</taxon>
        <taxon>Multicrustacea</taxon>
        <taxon>Malacostraca</taxon>
        <taxon>Eumalacostraca</taxon>
        <taxon>Eucarida</taxon>
        <taxon>Decapoda</taxon>
        <taxon>Pleocyemata</taxon>
        <taxon>Brachyura</taxon>
        <taxon>Eubrachyura</taxon>
        <taxon>Portunoidea</taxon>
        <taxon>Portunidae</taxon>
        <taxon>Portuninae</taxon>
        <taxon>Scylla</taxon>
    </lineage>
</organism>
<proteinExistence type="predicted"/>
<dbReference type="AlphaFoldDB" id="A0AAW0SQQ0"/>
<dbReference type="InterPro" id="IPR051095">
    <property type="entry name" value="Dros_DevTransReg"/>
</dbReference>
<feature type="region of interest" description="Disordered" evidence="2">
    <location>
        <begin position="559"/>
        <end position="591"/>
    </location>
</feature>
<dbReference type="Pfam" id="PF00651">
    <property type="entry name" value="BTB"/>
    <property type="match status" value="2"/>
</dbReference>
<evidence type="ECO:0000256" key="2">
    <source>
        <dbReference type="SAM" id="MobiDB-lite"/>
    </source>
</evidence>
<dbReference type="InterPro" id="IPR011333">
    <property type="entry name" value="SKP1/BTB/POZ_sf"/>
</dbReference>
<keyword evidence="5" id="KW-1185">Reference proteome</keyword>
<protein>
    <recommendedName>
        <fullName evidence="3">BTB domain-containing protein</fullName>
    </recommendedName>
</protein>
<dbReference type="EMBL" id="JARAKH010000047">
    <property type="protein sequence ID" value="KAK8377199.1"/>
    <property type="molecule type" value="Genomic_DNA"/>
</dbReference>
<sequence>MASDIITSQRHIHSFSWNHHRQTFFNTIFNLRKEEVFCDVTLVCDGVLFPVHRLVLAMCSEFFNEILTKVPNQQPMLVLVPTVSAEDLEALLTYVYRGEIQVSQTNLPSIMKAAKILKIKGFCHTNVERIPWEQYMRDPGEEEETNNKESREESDSRDSIFSVLPDSPEEITQESSHLPQLKTIVPKYHQVEVFIDNTEESHDMIYDEEIEAEKEEIREVSDTWMKMEAEKGGEEEELDPLSVPLAPHTLAFTSPDQDSTTYIPDTPLPVEVSWSEDSYQEQLFNTSACAATTSGSTSCTSSTGCRYTAEQKLEIVKNYYHYGPTKTARIMTSDGGSEGEAEAQTRHRDAWDCPCHLACQSPGKTVKMEEGVLCLKWRDHRSTFLRMLSSVRKKGVFCDVTLVCEGKFYPVHQLVLSTCSEYFQQMFEVLSSGTSGSAGNTRTAGPLVVVLTGVSPRDLEALLEYMYAGEATILQGDLARFMKAAEGFKVHGLAEPPPPASPSSSRRESGEGTKRTLPQCEDSWERKRKKESGDHHKVLKGKEALPEIVSPAQLASVELAPETQRGMERDTATGTPGDLPGPVAPLSPPSRPQIKYEEIQVKEEPQNLEEVDEAKKEQGRWSHRQHQEQQALVLGEGAETAQLLGFCDPGLNYLAHTSGLGAVTDRGHSSHHHRNIHATAGWEAAGTSDNFPQLPSGHLRAASQIPDKDDIKTEVKDEVEKQEESPSEVEEIDRELFLTPRELRRLAEWLTICDVLGFARLREDVLNMVQCILQASGRGTVFPGGLPDQAWCHRFLCRHPNLAARMRSENFLLKSVISHDSLQDWFSNVVDLLTAAGGQDLLSDPRRVFSAGVMTFPISMSDGTVFEPRAMHDRTPQKLNQFFSIVTTVNAAGTVFPGTAVFPDGVTASSHSTTWQVNHSLFGTLEPQNFFEYLQAVFVPRLRKEEIPTPVVVFLHGRHNSLVTPELCDLYKKGVVVVRALHPLIVMEKQEPVVMALTDPLAHAWSAEVKAWKSETGHPSFTTQDFLPVLDHVITKVTDSTVIKEAFRTSGLFPFQLHEKN</sequence>
<dbReference type="PANTHER" id="PTHR23110:SF109">
    <property type="entry name" value="FI07618P-RELATED"/>
    <property type="match status" value="1"/>
</dbReference>
<feature type="compositionally biased region" description="Basic and acidic residues" evidence="2">
    <location>
        <begin position="531"/>
        <end position="545"/>
    </location>
</feature>
<dbReference type="GO" id="GO:0005634">
    <property type="term" value="C:nucleus"/>
    <property type="evidence" value="ECO:0007669"/>
    <property type="project" value="TreeGrafter"/>
</dbReference>
<feature type="region of interest" description="Disordered" evidence="2">
    <location>
        <begin position="133"/>
        <end position="162"/>
    </location>
</feature>
<reference evidence="4 5" key="1">
    <citation type="submission" date="2023-03" db="EMBL/GenBank/DDBJ databases">
        <title>High-quality genome of Scylla paramamosain provides insights in environmental adaptation.</title>
        <authorList>
            <person name="Zhang L."/>
        </authorList>
    </citation>
    <scope>NUCLEOTIDE SEQUENCE [LARGE SCALE GENOMIC DNA]</scope>
    <source>
        <strain evidence="4">LZ_2023a</strain>
        <tissue evidence="4">Muscle</tissue>
    </source>
</reference>
<feature type="compositionally biased region" description="Pro residues" evidence="2">
    <location>
        <begin position="582"/>
        <end position="591"/>
    </location>
</feature>
<dbReference type="GO" id="GO:0006357">
    <property type="term" value="P:regulation of transcription by RNA polymerase II"/>
    <property type="evidence" value="ECO:0007669"/>
    <property type="project" value="TreeGrafter"/>
</dbReference>
<dbReference type="SUPFAM" id="SSF54695">
    <property type="entry name" value="POZ domain"/>
    <property type="match status" value="2"/>
</dbReference>
<name>A0AAW0SQQ0_SCYPA</name>
<dbReference type="Gene3D" id="3.30.710.10">
    <property type="entry name" value="Potassium Channel Kv1.1, Chain A"/>
    <property type="match status" value="2"/>
</dbReference>